<dbReference type="EMBL" id="JARIHO010000008">
    <property type="protein sequence ID" value="KAJ7357047.1"/>
    <property type="molecule type" value="Genomic_DNA"/>
</dbReference>
<dbReference type="GO" id="GO:0016504">
    <property type="term" value="F:peptidase activator activity"/>
    <property type="evidence" value="ECO:0007669"/>
    <property type="project" value="InterPro"/>
</dbReference>
<evidence type="ECO:0000256" key="3">
    <source>
        <dbReference type="ARBA" id="ARBA00005739"/>
    </source>
</evidence>
<dbReference type="GO" id="GO:0016607">
    <property type="term" value="C:nuclear speck"/>
    <property type="evidence" value="ECO:0007669"/>
    <property type="project" value="UniProtKB-SubCell"/>
</dbReference>
<comment type="subcellular location">
    <subcellularLocation>
        <location evidence="2">Cytoplasm</location>
    </subcellularLocation>
    <subcellularLocation>
        <location evidence="1">Nucleus speckle</location>
    </subcellularLocation>
</comment>
<dbReference type="Pfam" id="PF23096">
    <property type="entry name" value="HEAT_PSME4"/>
    <property type="match status" value="1"/>
</dbReference>
<dbReference type="Pfam" id="PF11919">
    <property type="entry name" value="PSME4_C"/>
    <property type="match status" value="1"/>
</dbReference>
<evidence type="ECO:0000259" key="11">
    <source>
        <dbReference type="Pfam" id="PF16507"/>
    </source>
</evidence>
<evidence type="ECO:0000256" key="2">
    <source>
        <dbReference type="ARBA" id="ARBA00004496"/>
    </source>
</evidence>
<keyword evidence="5" id="KW-0677">Repeat</keyword>
<evidence type="ECO:0000256" key="9">
    <source>
        <dbReference type="SAM" id="MobiDB-lite"/>
    </source>
</evidence>
<dbReference type="SUPFAM" id="SSF48371">
    <property type="entry name" value="ARM repeat"/>
    <property type="match status" value="2"/>
</dbReference>
<dbReference type="InterPro" id="IPR011989">
    <property type="entry name" value="ARM-like"/>
</dbReference>
<evidence type="ECO:0000256" key="4">
    <source>
        <dbReference type="ARBA" id="ARBA00022490"/>
    </source>
</evidence>
<dbReference type="GO" id="GO:0010499">
    <property type="term" value="P:proteasomal ubiquitin-independent protein catabolic process"/>
    <property type="evidence" value="ECO:0007669"/>
    <property type="project" value="TreeGrafter"/>
</dbReference>
<sequence>MALPHISLLSIHDPDPPPSESSPDPLRKYREYVRSLPYSVEPEAKMMEMLDFVVLRLTQCALARDYEVGFIQWDSMLSYWHMLKYPIPKETRIKLAKMYWYLSTTPGMPSQVMATCADGFKSLTESIKKISIKDLRLPWKPIYDILSQDLFLTRRQFEYTQLPWVMGYIAANSRRFFHPAATNEMLSVFVPLLNGTDLDYVLAAQFYMCNFLPLTHPQSYLPMLFRIWDSINSYMFDERNLEFLASLAEMHVASDVSDPRKAAELPDDAKSEGEGRPQWSEEDLHSTSAWPGIYKDVGIFTEVEWSVLMCKCINSMEIPLADGGSLTTGPSADRWVAAEIGRLPKPQWRIQSLARIIVYSMAPDGNPSPASGAPTPMFTPVPSGVQTPRIPTHNSLRDYLSAPLANKIGAFASKHKTYLAGSKALESLSQIIASTESFFHPSNSGPFTADLAAFIKYIAYDFNRRWLEEQQPECKTPRNRRLTRTMKRELVKTLRTVVFLAIFSEDSNTVGNIQSCLKSLSVMEPDLILHPILERAVPALETLIETHRTIAVIKALGAVAPAIVSRKVYYAGAKHLVPILQLLIPGIDLNDPTKTLHTTEFLVEISQYIMFADTMPAPRDPDSTSRVVSRAVSRSATPTLMPSFSLDDLQSDTEFPRLSNEEEDMLVQDTTGSFADWVTQFIRRVYQLQENLPEEGGGASEVQVVDAVGRACQTICAHLSEPLYDLVLNMVYDYTSTNVRSNAVRGVHLLIEALANANPVKCLAKFFPLCERNIRIELENGASSLRTTSVSSPLPSDATLHWHLAILRGCVYNDGTAVLAYRDEFISLLKLLHDKTFSNRGFAWSGKLLSNTLLTLTHTYPSENRFVNPDEWNSKEFRRKHHLHWGKVYKADEVKVSWHVPNREEIDFTIRIFKELVEPTLDFLLQLLKPGVTRNAVWSNEFCRHLSFVTNAFAGIPTLIKEAFDPEGLRANMKTSDILDEIEEMIGIIEPLTSGFVLTDPADPRYIYISSLRRRFGEFLHEASKSLLHQGEVNTVDAVEMLLEGIRTFMLEYGDSKDGYYTNEKKYTSEKNVARHFAKQKVWPRSVWVRRARFFHSARLRWNSIERLRGPLQDLLIDDIIEWSLWNYATIRSYSQSILESLCVVYDGIRRRTLPVLYKALEPGTDDDRMKGALWTLNLMSFGKYAASELTLAPKLVQKLFSCQHNEKPSIQDAISTVSENCLNSLPEPCFLVYDVATPELDRIFAALNFGDDDRKLIQKCMDNRILRTNRMNESANELTSIVLAIGNSSKTHWKYEITAIRCLRAIIRRDMPLTSEQIRYFLEKTYDSNPSMRYYAQRAVMKSLRNIKLRTFCPEPVDLILGRNHNPLKQKLDVQPSNELTRKFLAAYITPLDICKETQNPVFLDKDPPGWITWGKSVSLYKPPDAKKSTFQPWEKSSDGAIATIREIALTSTFWEKLETYFSEENHETTMIIDNVSYVKSIFQILEDEPFPALRPTLDKLISDKEPDKQRALAEFIGGLIGGSKHWPLSKQHELWQWFQPVMVDIFSQKLKTDTVTIWASFLEYLFHSKDPRRLQPLVDHLVNLWTTMDFQPELAFDATKILSVFKALYEELNWKFTAWTDGVVERCWDQVVTNEHEDVRAFIAEVLAFSSKIKAQPRPSHPTTEVFLKECRILPVDYDIMGMRGYYHRERVAELVEKFPVWREERFPGARAFQSVYDRAGVTVCKFLFQLLLDTSAISVFDYILPLMPELFRFTELNDNEDLATRGNDVLVQMCGVNPPRSLINPLIDGIFDAITNSPSWRVRLKALPLVQVFYFRQLPLISEGKVIEILEVLCKCLDDEVVDVREMAATTLSGILRLSPRRHILTLRDRFVQLIKKSHIPPRGDPGYVRGVRQRHAAILGVCALVDSVPYTVAKWTPDLLTNVLAEHTYDPAPISTTVRKCARNFSRTHRDTWHEDSARFNEDQLVALSTLLTGSSYYA</sequence>
<dbReference type="PANTHER" id="PTHR32170">
    <property type="entry name" value="PROTEASOME ACTIVATOR COMPLEX SUBUNIT 4"/>
    <property type="match status" value="1"/>
</dbReference>
<reference evidence="13" key="1">
    <citation type="submission" date="2023-03" db="EMBL/GenBank/DDBJ databases">
        <title>Massive genome expansion in bonnet fungi (Mycena s.s.) driven by repeated elements and novel gene families across ecological guilds.</title>
        <authorList>
            <consortium name="Lawrence Berkeley National Laboratory"/>
            <person name="Harder C.B."/>
            <person name="Miyauchi S."/>
            <person name="Viragh M."/>
            <person name="Kuo A."/>
            <person name="Thoen E."/>
            <person name="Andreopoulos B."/>
            <person name="Lu D."/>
            <person name="Skrede I."/>
            <person name="Drula E."/>
            <person name="Henrissat B."/>
            <person name="Morin E."/>
            <person name="Kohler A."/>
            <person name="Barry K."/>
            <person name="LaButti K."/>
            <person name="Morin E."/>
            <person name="Salamov A."/>
            <person name="Lipzen A."/>
            <person name="Mereny Z."/>
            <person name="Hegedus B."/>
            <person name="Baldrian P."/>
            <person name="Stursova M."/>
            <person name="Weitz H."/>
            <person name="Taylor A."/>
            <person name="Grigoriev I.V."/>
            <person name="Nagy L.G."/>
            <person name="Martin F."/>
            <person name="Kauserud H."/>
        </authorList>
    </citation>
    <scope>NUCLEOTIDE SEQUENCE</scope>
    <source>
        <strain evidence="13">CBHHK002</strain>
    </source>
</reference>
<organism evidence="13 14">
    <name type="scientific">Mycena albidolilacea</name>
    <dbReference type="NCBI Taxonomy" id="1033008"/>
    <lineage>
        <taxon>Eukaryota</taxon>
        <taxon>Fungi</taxon>
        <taxon>Dikarya</taxon>
        <taxon>Basidiomycota</taxon>
        <taxon>Agaricomycotina</taxon>
        <taxon>Agaricomycetes</taxon>
        <taxon>Agaricomycetidae</taxon>
        <taxon>Agaricales</taxon>
        <taxon>Marasmiineae</taxon>
        <taxon>Mycenaceae</taxon>
        <taxon>Mycena</taxon>
    </lineage>
</organism>
<accession>A0AAD7EXU7</accession>
<gene>
    <name evidence="13" type="ORF">DFH08DRAFT_850877</name>
</gene>
<keyword evidence="7" id="KW-0234">DNA repair</keyword>
<dbReference type="Pfam" id="PF16507">
    <property type="entry name" value="HEAT_PSME4_mid"/>
    <property type="match status" value="1"/>
</dbReference>
<feature type="compositionally biased region" description="Basic and acidic residues" evidence="9">
    <location>
        <begin position="258"/>
        <end position="275"/>
    </location>
</feature>
<dbReference type="InterPro" id="IPR032430">
    <property type="entry name" value="Blm10_mid"/>
</dbReference>
<evidence type="ECO:0000259" key="10">
    <source>
        <dbReference type="Pfam" id="PF11919"/>
    </source>
</evidence>
<dbReference type="GO" id="GO:0005829">
    <property type="term" value="C:cytosol"/>
    <property type="evidence" value="ECO:0007669"/>
    <property type="project" value="TreeGrafter"/>
</dbReference>
<keyword evidence="14" id="KW-1185">Reference proteome</keyword>
<protein>
    <recommendedName>
        <fullName evidence="15">Proteasome activator subunit 4</fullName>
    </recommendedName>
</protein>
<evidence type="ECO:0000313" key="13">
    <source>
        <dbReference type="EMBL" id="KAJ7357047.1"/>
    </source>
</evidence>
<evidence type="ECO:0000256" key="1">
    <source>
        <dbReference type="ARBA" id="ARBA00004324"/>
    </source>
</evidence>
<keyword evidence="8" id="KW-0539">Nucleus</keyword>
<keyword evidence="4" id="KW-0963">Cytoplasm</keyword>
<dbReference type="PANTHER" id="PTHR32170:SF3">
    <property type="entry name" value="PROTEASOME ACTIVATOR COMPLEX SUBUNIT 4"/>
    <property type="match status" value="1"/>
</dbReference>
<evidence type="ECO:0000256" key="7">
    <source>
        <dbReference type="ARBA" id="ARBA00023204"/>
    </source>
</evidence>
<evidence type="ECO:0008006" key="15">
    <source>
        <dbReference type="Google" id="ProtNLM"/>
    </source>
</evidence>
<proteinExistence type="inferred from homology"/>
<dbReference type="GO" id="GO:0006281">
    <property type="term" value="P:DNA repair"/>
    <property type="evidence" value="ECO:0007669"/>
    <property type="project" value="UniProtKB-KW"/>
</dbReference>
<dbReference type="InterPro" id="IPR035309">
    <property type="entry name" value="PSME4"/>
</dbReference>
<feature type="domain" description="Proteasome activator Blm10 middle HEAT repeats region" evidence="11">
    <location>
        <begin position="428"/>
        <end position="960"/>
    </location>
</feature>
<keyword evidence="6" id="KW-0227">DNA damage</keyword>
<evidence type="ECO:0000256" key="5">
    <source>
        <dbReference type="ARBA" id="ARBA00022737"/>
    </source>
</evidence>
<name>A0AAD7EXU7_9AGAR</name>
<dbReference type="InterPro" id="IPR016024">
    <property type="entry name" value="ARM-type_fold"/>
</dbReference>
<evidence type="ECO:0000256" key="8">
    <source>
        <dbReference type="ARBA" id="ARBA00023242"/>
    </source>
</evidence>
<evidence type="ECO:0000313" key="14">
    <source>
        <dbReference type="Proteomes" id="UP001218218"/>
    </source>
</evidence>
<dbReference type="InterPro" id="IPR021843">
    <property type="entry name" value="PSME4_C"/>
</dbReference>
<feature type="domain" description="Proteasome activator complex subunit 4 C-terminal" evidence="10">
    <location>
        <begin position="1896"/>
        <end position="1983"/>
    </location>
</feature>
<dbReference type="GO" id="GO:0070628">
    <property type="term" value="F:proteasome binding"/>
    <property type="evidence" value="ECO:0007669"/>
    <property type="project" value="InterPro"/>
</dbReference>
<evidence type="ECO:0000256" key="6">
    <source>
        <dbReference type="ARBA" id="ARBA00022763"/>
    </source>
</evidence>
<feature type="region of interest" description="Disordered" evidence="9">
    <location>
        <begin position="258"/>
        <end position="284"/>
    </location>
</feature>
<evidence type="ECO:0000259" key="12">
    <source>
        <dbReference type="Pfam" id="PF23096"/>
    </source>
</evidence>
<dbReference type="InterPro" id="IPR055455">
    <property type="entry name" value="HEAT_PSME4"/>
</dbReference>
<comment type="similarity">
    <text evidence="3">Belongs to the BLM10 family.</text>
</comment>
<dbReference type="Proteomes" id="UP001218218">
    <property type="component" value="Unassembled WGS sequence"/>
</dbReference>
<feature type="domain" description="Proteasome activator complex subunit 4-like HEAT repeat-like" evidence="12">
    <location>
        <begin position="1400"/>
        <end position="1590"/>
    </location>
</feature>
<comment type="caution">
    <text evidence="13">The sequence shown here is derived from an EMBL/GenBank/DDBJ whole genome shotgun (WGS) entry which is preliminary data.</text>
</comment>
<dbReference type="Gene3D" id="1.25.10.10">
    <property type="entry name" value="Leucine-rich Repeat Variant"/>
    <property type="match status" value="1"/>
</dbReference>